<dbReference type="GO" id="GO:0003676">
    <property type="term" value="F:nucleic acid binding"/>
    <property type="evidence" value="ECO:0007669"/>
    <property type="project" value="InterPro"/>
</dbReference>
<proteinExistence type="predicted"/>
<dbReference type="Gene3D" id="3.30.420.10">
    <property type="entry name" value="Ribonuclease H-like superfamily/Ribonuclease H"/>
    <property type="match status" value="1"/>
</dbReference>
<feature type="domain" description="Predicted 3'-5' exonuclease PolB-like" evidence="1">
    <location>
        <begin position="85"/>
        <end position="232"/>
    </location>
</feature>
<evidence type="ECO:0000313" key="3">
    <source>
        <dbReference type="Proteomes" id="UP000557307"/>
    </source>
</evidence>
<dbReference type="CDD" id="cd05782">
    <property type="entry name" value="DNA_polB_like1_exo"/>
    <property type="match status" value="1"/>
</dbReference>
<evidence type="ECO:0000259" key="1">
    <source>
        <dbReference type="Pfam" id="PF10108"/>
    </source>
</evidence>
<dbReference type="SUPFAM" id="SSF53098">
    <property type="entry name" value="Ribonuclease H-like"/>
    <property type="match status" value="1"/>
</dbReference>
<name>A0A840TJV3_9BACT</name>
<dbReference type="InterPro" id="IPR019288">
    <property type="entry name" value="3'-5'_exonuclease_PolB-like"/>
</dbReference>
<dbReference type="InterPro" id="IPR012337">
    <property type="entry name" value="RNaseH-like_sf"/>
</dbReference>
<sequence length="253" mass="29669">MNAEFRRRARHLLLLDIETVACAPSYDHLSERMQQLWDKKAKQLRQGPDDPMSPAELFYDRGAIYAEFGRIVCIGFGGFYWNDRDEISFKVRTYAHDDEATLLRDFKKLVEKYPADQLILCAHNGKEFDFPFICRRMLIHGIELPRALQLSGKKPWEILHQDTMEMWKYGDYKSYTSLDLLTAVFDIPSSKDEMHGGQVTPVYYEENDLEKICRYCREDVAVLAQLYLRLHNIPLVEEANIFKIETSNEKKSL</sequence>
<dbReference type="AlphaFoldDB" id="A0A840TJV3"/>
<dbReference type="EMBL" id="JACHGF010000001">
    <property type="protein sequence ID" value="MBB5282077.1"/>
    <property type="molecule type" value="Genomic_DNA"/>
</dbReference>
<organism evidence="2 3">
    <name type="scientific">Rhabdobacter roseus</name>
    <dbReference type="NCBI Taxonomy" id="1655419"/>
    <lineage>
        <taxon>Bacteria</taxon>
        <taxon>Pseudomonadati</taxon>
        <taxon>Bacteroidota</taxon>
        <taxon>Cytophagia</taxon>
        <taxon>Cytophagales</taxon>
        <taxon>Cytophagaceae</taxon>
        <taxon>Rhabdobacter</taxon>
    </lineage>
</organism>
<accession>A0A840TJV3</accession>
<dbReference type="Pfam" id="PF10108">
    <property type="entry name" value="DNA_pol_B_exo2"/>
    <property type="match status" value="1"/>
</dbReference>
<keyword evidence="3" id="KW-1185">Reference proteome</keyword>
<gene>
    <name evidence="2" type="ORF">HNQ92_000198</name>
</gene>
<evidence type="ECO:0000313" key="2">
    <source>
        <dbReference type="EMBL" id="MBB5282077.1"/>
    </source>
</evidence>
<dbReference type="InterPro" id="IPR036397">
    <property type="entry name" value="RNaseH_sf"/>
</dbReference>
<dbReference type="Proteomes" id="UP000557307">
    <property type="component" value="Unassembled WGS sequence"/>
</dbReference>
<reference evidence="2 3" key="1">
    <citation type="submission" date="2020-08" db="EMBL/GenBank/DDBJ databases">
        <title>Genomic Encyclopedia of Type Strains, Phase IV (KMG-IV): sequencing the most valuable type-strain genomes for metagenomic binning, comparative biology and taxonomic classification.</title>
        <authorList>
            <person name="Goeker M."/>
        </authorList>
    </citation>
    <scope>NUCLEOTIDE SEQUENCE [LARGE SCALE GENOMIC DNA]</scope>
    <source>
        <strain evidence="2 3">DSM 105074</strain>
    </source>
</reference>
<protein>
    <recommendedName>
        <fullName evidence="1">Predicted 3'-5' exonuclease PolB-like domain-containing protein</fullName>
    </recommendedName>
</protein>
<comment type="caution">
    <text evidence="2">The sequence shown here is derived from an EMBL/GenBank/DDBJ whole genome shotgun (WGS) entry which is preliminary data.</text>
</comment>
<dbReference type="RefSeq" id="WP_184169573.1">
    <property type="nucleotide sequence ID" value="NZ_JACHGF010000001.1"/>
</dbReference>